<accession>A0A3G5AD00</accession>
<proteinExistence type="predicted"/>
<sequence length="216" mass="24924">MIKSLLKQSLSKSSKSESTNKIEYNDGSAKIINWEDIYVDIWEAGRLTLTHYKRMTGIFITHDKLRLIKLHPRTNDSSGLYKKYFCLQYSNCLSIGSIRNNKLDVKNITHPLFGHIHRFCLREDNILMLVILKCYRVGYHQQLIFVDCNKIKLIGSIDLDKNIAPPTTPAHIFTELTSTRKDYLLLQSKFTPSITPFLLPPLASIVFSYLFADIPQ</sequence>
<gene>
    <name evidence="1" type="ORF">Hyperionvirus27_4</name>
</gene>
<organism evidence="1">
    <name type="scientific">Hyperionvirus sp</name>
    <dbReference type="NCBI Taxonomy" id="2487770"/>
    <lineage>
        <taxon>Viruses</taxon>
        <taxon>Varidnaviria</taxon>
        <taxon>Bamfordvirae</taxon>
        <taxon>Nucleocytoviricota</taxon>
        <taxon>Megaviricetes</taxon>
        <taxon>Imitervirales</taxon>
        <taxon>Mimiviridae</taxon>
        <taxon>Klosneuvirinae</taxon>
    </lineage>
</organism>
<reference evidence="1" key="1">
    <citation type="submission" date="2018-10" db="EMBL/GenBank/DDBJ databases">
        <title>Hidden diversity of soil giant viruses.</title>
        <authorList>
            <person name="Schulz F."/>
            <person name="Alteio L."/>
            <person name="Goudeau D."/>
            <person name="Ryan E.M."/>
            <person name="Malmstrom R.R."/>
            <person name="Blanchard J."/>
            <person name="Woyke T."/>
        </authorList>
    </citation>
    <scope>NUCLEOTIDE SEQUENCE</scope>
    <source>
        <strain evidence="1">HYV1</strain>
    </source>
</reference>
<dbReference type="EMBL" id="MK072409">
    <property type="protein sequence ID" value="AYV84484.1"/>
    <property type="molecule type" value="Genomic_DNA"/>
</dbReference>
<protein>
    <submittedName>
        <fullName evidence="1">Uncharacterized protein</fullName>
    </submittedName>
</protein>
<name>A0A3G5AD00_9VIRU</name>
<evidence type="ECO:0000313" key="1">
    <source>
        <dbReference type="EMBL" id="AYV84484.1"/>
    </source>
</evidence>